<protein>
    <submittedName>
        <fullName evidence="15">AAEL001155-PA</fullName>
    </submittedName>
</protein>
<evidence type="ECO:0000256" key="2">
    <source>
        <dbReference type="ARBA" id="ARBA00006177"/>
    </source>
</evidence>
<dbReference type="PROSITE" id="PS50950">
    <property type="entry name" value="ZF_THAP"/>
    <property type="match status" value="1"/>
</dbReference>
<gene>
    <name evidence="15" type="ORF">AaeL_AAEL001155</name>
</gene>
<keyword evidence="9" id="KW-0804">Transcription</keyword>
<evidence type="ECO:0000256" key="4">
    <source>
        <dbReference type="ARBA" id="ARBA00022771"/>
    </source>
</evidence>
<dbReference type="GO" id="GO:0008270">
    <property type="term" value="F:zinc ion binding"/>
    <property type="evidence" value="ECO:0007669"/>
    <property type="project" value="UniProtKB-KW"/>
</dbReference>
<keyword evidence="7 13" id="KW-0175">Coiled coil</keyword>
<dbReference type="SMART" id="SM00692">
    <property type="entry name" value="DM3"/>
    <property type="match status" value="1"/>
</dbReference>
<feature type="coiled-coil region" evidence="13">
    <location>
        <begin position="210"/>
        <end position="237"/>
    </location>
</feature>
<dbReference type="Pfam" id="PF05485">
    <property type="entry name" value="THAP"/>
    <property type="match status" value="1"/>
</dbReference>
<evidence type="ECO:0000256" key="11">
    <source>
        <dbReference type="ARBA" id="ARBA00023306"/>
    </source>
</evidence>
<keyword evidence="8 12" id="KW-0238">DNA-binding</keyword>
<accession>A0A1S4EXY4</accession>
<feature type="domain" description="THAP-type" evidence="14">
    <location>
        <begin position="1"/>
        <end position="92"/>
    </location>
</feature>
<evidence type="ECO:0000256" key="10">
    <source>
        <dbReference type="ARBA" id="ARBA00023242"/>
    </source>
</evidence>
<evidence type="ECO:0000256" key="8">
    <source>
        <dbReference type="ARBA" id="ARBA00023125"/>
    </source>
</evidence>
<dbReference type="Proteomes" id="UP000682892">
    <property type="component" value="Chromosome 2"/>
</dbReference>
<sequence>MHRSCAVFSCANRSLKNGNISMYRFPADPALCEKWVEFCKSDQITEMLVLQGVAKLRTSSFSVCSDHFENRCFVNPKNTTQGIYKGSIPTIIAGHPVLVSNFNKANQIAEYHAFDANQQDESEQFAERMPVEVLHNESEEVIEPTPPEQAVEPAPLPEISGIINPSTFDCECEQKSEYEPKFYAERSRAVGLVEELDATRKKLRESKKPYHRNKQTLQRVNESIARLKDKMRRYASEHHIKVDLDSSGGEDEEYGFPNVL</sequence>
<keyword evidence="10" id="KW-0539">Nucleus</keyword>
<dbReference type="PANTHER" id="PTHR46600:SF1">
    <property type="entry name" value="THAP DOMAIN-CONTAINING PROTEIN 1"/>
    <property type="match status" value="1"/>
</dbReference>
<dbReference type="OMA" id="CEKWVEF"/>
<evidence type="ECO:0000256" key="9">
    <source>
        <dbReference type="ARBA" id="ARBA00023163"/>
    </source>
</evidence>
<dbReference type="AlphaFoldDB" id="A0A1S4EXY4"/>
<dbReference type="OrthoDB" id="7331812at2759"/>
<evidence type="ECO:0000256" key="13">
    <source>
        <dbReference type="SAM" id="Coils"/>
    </source>
</evidence>
<dbReference type="GO" id="GO:0005654">
    <property type="term" value="C:nucleoplasm"/>
    <property type="evidence" value="ECO:0007669"/>
    <property type="project" value="UniProtKB-SubCell"/>
</dbReference>
<evidence type="ECO:0000256" key="7">
    <source>
        <dbReference type="ARBA" id="ARBA00023054"/>
    </source>
</evidence>
<reference evidence="15" key="2">
    <citation type="journal article" date="2007" name="Science">
        <title>Genome sequence of Aedes aegypti, a major arbovirus vector.</title>
        <authorList>
            <person name="Nene V."/>
            <person name="Wortman J.R."/>
            <person name="Lawson D."/>
            <person name="Haas B."/>
            <person name="Kodira C."/>
            <person name="Tu Z.J."/>
            <person name="Loftus B."/>
            <person name="Xi Z."/>
            <person name="Megy K."/>
            <person name="Grabherr M."/>
            <person name="Ren Q."/>
            <person name="Zdobnov E.M."/>
            <person name="Lobo N.F."/>
            <person name="Campbell K.S."/>
            <person name="Brown S.E."/>
            <person name="Bonaldo M.F."/>
            <person name="Zhu J."/>
            <person name="Sinkins S.P."/>
            <person name="Hogenkamp D.G."/>
            <person name="Amedeo P."/>
            <person name="Arensburger P."/>
            <person name="Atkinson P.W."/>
            <person name="Bidwell S."/>
            <person name="Biedler J."/>
            <person name="Birney E."/>
            <person name="Bruggner R.V."/>
            <person name="Costas J."/>
            <person name="Coy M.R."/>
            <person name="Crabtree J."/>
            <person name="Crawford M."/>
            <person name="Debruyn B."/>
            <person name="Decaprio D."/>
            <person name="Eiglmeier K."/>
            <person name="Eisenstadt E."/>
            <person name="El-Dorry H."/>
            <person name="Gelbart W.M."/>
            <person name="Gomes S.L."/>
            <person name="Hammond M."/>
            <person name="Hannick L.I."/>
            <person name="Hogan J.R."/>
            <person name="Holmes M.H."/>
            <person name="Jaffe D."/>
            <person name="Johnston J.S."/>
            <person name="Kennedy R.C."/>
            <person name="Koo H."/>
            <person name="Kravitz S."/>
            <person name="Kriventseva E.V."/>
            <person name="Kulp D."/>
            <person name="Labutti K."/>
            <person name="Lee E."/>
            <person name="Li S."/>
            <person name="Lovin D.D."/>
            <person name="Mao C."/>
            <person name="Mauceli E."/>
            <person name="Menck C.F."/>
            <person name="Miller J.R."/>
            <person name="Montgomery P."/>
            <person name="Mori A."/>
            <person name="Nascimento A.L."/>
            <person name="Naveira H.F."/>
            <person name="Nusbaum C."/>
            <person name="O'leary S."/>
            <person name="Orvis J."/>
            <person name="Pertea M."/>
            <person name="Quesneville H."/>
            <person name="Reidenbach K.R."/>
            <person name="Rogers Y.H."/>
            <person name="Roth C.W."/>
            <person name="Schneider J.R."/>
            <person name="Schatz M."/>
            <person name="Shumway M."/>
            <person name="Stanke M."/>
            <person name="Stinson E.O."/>
            <person name="Tubio J.M."/>
            <person name="Vanzee J.P."/>
            <person name="Verjovski-Almeida S."/>
            <person name="Werner D."/>
            <person name="White O."/>
            <person name="Wyder S."/>
            <person name="Zeng Q."/>
            <person name="Zhao Q."/>
            <person name="Zhao Y."/>
            <person name="Hill C.A."/>
            <person name="Raikhel A.S."/>
            <person name="Soares M.B."/>
            <person name="Knudson D.L."/>
            <person name="Lee N.H."/>
            <person name="Galagan J."/>
            <person name="Salzberg S.L."/>
            <person name="Paulsen I.T."/>
            <person name="Dimopoulos G."/>
            <person name="Collins F.H."/>
            <person name="Birren B."/>
            <person name="Fraser-Liggett C.M."/>
            <person name="Severson D.W."/>
        </authorList>
    </citation>
    <scope>NUCLEOTIDE SEQUENCE [LARGE SCALE GENOMIC DNA]</scope>
    <source>
        <strain evidence="15">Liverpool</strain>
    </source>
</reference>
<keyword evidence="3" id="KW-0479">Metal-binding</keyword>
<dbReference type="PANTHER" id="PTHR46600">
    <property type="entry name" value="THAP DOMAIN-CONTAINING"/>
    <property type="match status" value="1"/>
</dbReference>
<evidence type="ECO:0000256" key="6">
    <source>
        <dbReference type="ARBA" id="ARBA00023015"/>
    </source>
</evidence>
<evidence type="ECO:0000256" key="5">
    <source>
        <dbReference type="ARBA" id="ARBA00022833"/>
    </source>
</evidence>
<dbReference type="InterPro" id="IPR026516">
    <property type="entry name" value="THAP1/10"/>
</dbReference>
<evidence type="ECO:0000259" key="14">
    <source>
        <dbReference type="PROSITE" id="PS50950"/>
    </source>
</evidence>
<proteinExistence type="inferred from homology"/>
<dbReference type="SUPFAM" id="SSF57716">
    <property type="entry name" value="Glucocorticoid receptor-like (DNA-binding domain)"/>
    <property type="match status" value="1"/>
</dbReference>
<dbReference type="HOGENOM" id="CLU_1148175_0_0_1"/>
<reference evidence="15" key="3">
    <citation type="submission" date="2012-09" db="EMBL/GenBank/DDBJ databases">
        <authorList>
            <consortium name="VectorBase"/>
        </authorList>
    </citation>
    <scope>NUCLEOTIDE SEQUENCE</scope>
    <source>
        <strain evidence="15">Liverpool</strain>
    </source>
</reference>
<keyword evidence="4 12" id="KW-0863">Zinc-finger</keyword>
<keyword evidence="6" id="KW-0805">Transcription regulation</keyword>
<dbReference type="SMART" id="SM00980">
    <property type="entry name" value="THAP"/>
    <property type="match status" value="1"/>
</dbReference>
<dbReference type="KEGG" id="aag:5568810"/>
<comment type="subcellular location">
    <subcellularLocation>
        <location evidence="1">Nucleus</location>
        <location evidence="1">Nucleoplasm</location>
    </subcellularLocation>
</comment>
<evidence type="ECO:0000313" key="15">
    <source>
        <dbReference type="EMBL" id="EAT47724.1"/>
    </source>
</evidence>
<organism evidence="15 16">
    <name type="scientific">Aedes aegypti</name>
    <name type="common">Yellowfever mosquito</name>
    <name type="synonym">Culex aegypti</name>
    <dbReference type="NCBI Taxonomy" id="7159"/>
    <lineage>
        <taxon>Eukaryota</taxon>
        <taxon>Metazoa</taxon>
        <taxon>Ecdysozoa</taxon>
        <taxon>Arthropoda</taxon>
        <taxon>Hexapoda</taxon>
        <taxon>Insecta</taxon>
        <taxon>Pterygota</taxon>
        <taxon>Neoptera</taxon>
        <taxon>Endopterygota</taxon>
        <taxon>Diptera</taxon>
        <taxon>Nematocera</taxon>
        <taxon>Culicoidea</taxon>
        <taxon>Culicidae</taxon>
        <taxon>Culicinae</taxon>
        <taxon>Aedini</taxon>
        <taxon>Aedes</taxon>
        <taxon>Stegomyia</taxon>
    </lineage>
</organism>
<dbReference type="InterPro" id="IPR006612">
    <property type="entry name" value="THAP_Znf"/>
</dbReference>
<evidence type="ECO:0000256" key="1">
    <source>
        <dbReference type="ARBA" id="ARBA00004642"/>
    </source>
</evidence>
<name>A0A1S4EXY4_AEDAE</name>
<dbReference type="EMBL" id="CH477209">
    <property type="protein sequence ID" value="EAT47724.1"/>
    <property type="molecule type" value="Genomic_DNA"/>
</dbReference>
<evidence type="ECO:0000313" key="16">
    <source>
        <dbReference type="Proteomes" id="UP000682892"/>
    </source>
</evidence>
<keyword evidence="11" id="KW-0131">Cell cycle</keyword>
<keyword evidence="5" id="KW-0862">Zinc</keyword>
<evidence type="ECO:0000256" key="3">
    <source>
        <dbReference type="ARBA" id="ARBA00022723"/>
    </source>
</evidence>
<reference evidence="15" key="1">
    <citation type="submission" date="2005-10" db="EMBL/GenBank/DDBJ databases">
        <authorList>
            <person name="Loftus B.J."/>
            <person name="Nene V.M."/>
            <person name="Hannick L.I."/>
            <person name="Bidwell S."/>
            <person name="Haas B."/>
            <person name="Amedeo P."/>
            <person name="Orvis J."/>
            <person name="Wortman J.R."/>
            <person name="White O.R."/>
            <person name="Salzberg S."/>
            <person name="Shumway M."/>
            <person name="Koo H."/>
            <person name="Zhao Y."/>
            <person name="Holmes M."/>
            <person name="Miller J."/>
            <person name="Schatz M."/>
            <person name="Pop M."/>
            <person name="Pai G."/>
            <person name="Utterback T."/>
            <person name="Rogers Y.-H."/>
            <person name="Kravitz S."/>
            <person name="Fraser C.M."/>
        </authorList>
    </citation>
    <scope>NUCLEOTIDE SEQUENCE</scope>
    <source>
        <strain evidence="15">Liverpool</strain>
    </source>
</reference>
<dbReference type="GO" id="GO:0043565">
    <property type="term" value="F:sequence-specific DNA binding"/>
    <property type="evidence" value="ECO:0007669"/>
    <property type="project" value="InterPro"/>
</dbReference>
<comment type="similarity">
    <text evidence="2">Belongs to the THAP1 family.</text>
</comment>
<evidence type="ECO:0000256" key="12">
    <source>
        <dbReference type="PROSITE-ProRule" id="PRU00309"/>
    </source>
</evidence>